<feature type="transmembrane region" description="Helical" evidence="17">
    <location>
        <begin position="470"/>
        <end position="492"/>
    </location>
</feature>
<feature type="transmembrane region" description="Helical" evidence="17">
    <location>
        <begin position="504"/>
        <end position="525"/>
    </location>
</feature>
<dbReference type="InterPro" id="IPR007484">
    <property type="entry name" value="Peptidase_M28"/>
</dbReference>
<feature type="domain" description="Vacuolar membrane protease C-terminal" evidence="19">
    <location>
        <begin position="803"/>
        <end position="1039"/>
    </location>
</feature>
<sequence>MANPLAFRPLQVTIWTSIIYLALLIPLIILNETVPKPPSTPVPYAGINLTEAWLDLATLTQGYHPYNSHKNDEVRNWLLLRIQQILEENGADWATETSTSNESSSSLAKDSKPLVTPREEVSHGVTVFNDLMSNVTTSFSGQPGSPVSSVAAYFEGTNVLVYIRGTEDEPGEWWKTKGSRRKLPIGGGGVMVNAHYDSVSTGFGATDDGVGVITVLQLIKYFTTSGHQPKHGIVALLNNGEEDFLYGARAFGNSPLMPFVHTFLNLEGAGAGGRALLFRGTDQQVVSAYSKAPHPLSSVLTADAFGTGAIKSQTDYVVFDGVYGQRGLDLAFYKPRSRYHTHDDDLKHTSRASLWHMLSASVATLRDLSSTSFVGDRADGDATKVPNGQGSDGVWFDLFGSSLVLFNLRGMFAWSLTLLIATPLILMLLTYLATKRGKYYFFRNRVNIYEHDGLASGDYERVKVGGLRGIIRFPFALAVSGALVFGGAFLLRKENPFIVHGSKYTVWAMFVSIAYFSFWCIMRGADAARASALHRGYVNIWLFTIGWAILVVVTVFEDRFQIASGYYVVFLNSALFLTTLISLTEQFALPDIKTWGQDFRDDHEAHEPVDEHAIAPSPGEYDGPASDDDADDEGETEPANANTPLLGRSSRDGGDRRRTTFATTYRNSIAALTDAAAGAAAPPSKRKHNKDSGAFGNEQPWSKNLPTWTWLLQFLVIGPFMIILATQTGLLLTDATNQTGTDGSNPLLPYLIIGLFSLLLILPLMPFMHRITHHIPLFLLCIFVATLVYNLVAFPFSASASYKAFWLQTVNLDTGTSVVKFGGIEEYLRLIIAELPSAAGKEVVCHDSTTRAGVTDCAYDGTDIPPNVAENVIDGVPPLTGYAELVTFKVAPGKEPGRAKLTVDAKNTKSCYLKFARPIKKFTVAGANGWDDRFGRMPHSGLGHVLLWRREWDTPWEVDVEWDIEAAAHDNEVEKIADGQMAMSEVDELKVRSAQGLDGNVTCIWSDINTPGTIPALDEAIQYAPAWAVITKFAAGLVEGTKSFMI</sequence>
<dbReference type="PANTHER" id="PTHR12147:SF58">
    <property type="entry name" value="VACUOLAR MEMBRANE PROTEASE"/>
    <property type="match status" value="1"/>
</dbReference>
<comment type="subcellular location">
    <subcellularLocation>
        <location evidence="3">Vacuole membrane</location>
        <topology evidence="3">Multi-pass membrane protein</topology>
    </subcellularLocation>
</comment>
<feature type="transmembrane region" description="Helical" evidence="17">
    <location>
        <begin position="747"/>
        <end position="765"/>
    </location>
</feature>
<keyword evidence="7 17" id="KW-0812">Transmembrane</keyword>
<evidence type="ECO:0000313" key="22">
    <source>
        <dbReference type="Proteomes" id="UP001140453"/>
    </source>
</evidence>
<dbReference type="PANTHER" id="PTHR12147">
    <property type="entry name" value="METALLOPEPTIDASE M28 FAMILY MEMBER"/>
    <property type="match status" value="1"/>
</dbReference>
<keyword evidence="22" id="KW-1185">Reference proteome</keyword>
<dbReference type="GO" id="GO:0008235">
    <property type="term" value="F:metalloexopeptidase activity"/>
    <property type="evidence" value="ECO:0007669"/>
    <property type="project" value="InterPro"/>
</dbReference>
<feature type="compositionally biased region" description="Low complexity" evidence="16">
    <location>
        <begin position="95"/>
        <end position="106"/>
    </location>
</feature>
<keyword evidence="5" id="KW-0926">Vacuole</keyword>
<feature type="transmembrane region" description="Helical" evidence="17">
    <location>
        <begin position="537"/>
        <end position="556"/>
    </location>
</feature>
<evidence type="ECO:0000256" key="11">
    <source>
        <dbReference type="ARBA" id="ARBA00022989"/>
    </source>
</evidence>
<keyword evidence="8 15" id="KW-0479">Metal-binding</keyword>
<feature type="region of interest" description="Disordered" evidence="16">
    <location>
        <begin position="605"/>
        <end position="657"/>
    </location>
</feature>
<evidence type="ECO:0000259" key="18">
    <source>
        <dbReference type="Pfam" id="PF04389"/>
    </source>
</evidence>
<evidence type="ECO:0000256" key="17">
    <source>
        <dbReference type="SAM" id="Phobius"/>
    </source>
</evidence>
<evidence type="ECO:0000256" key="10">
    <source>
        <dbReference type="ARBA" id="ARBA00022833"/>
    </source>
</evidence>
<dbReference type="InterPro" id="IPR048024">
    <property type="entry name" value="Fxna-like_M28_dom"/>
</dbReference>
<dbReference type="EMBL" id="JAPEVB010000004">
    <property type="protein sequence ID" value="KAJ4388819.1"/>
    <property type="molecule type" value="Genomic_DNA"/>
</dbReference>
<dbReference type="Pfam" id="PF22250">
    <property type="entry name" value="PFF1_C"/>
    <property type="match status" value="1"/>
</dbReference>
<keyword evidence="11 17" id="KW-1133">Transmembrane helix</keyword>
<dbReference type="GO" id="GO:0046872">
    <property type="term" value="F:metal ion binding"/>
    <property type="evidence" value="ECO:0007669"/>
    <property type="project" value="UniProtKB-KW"/>
</dbReference>
<dbReference type="Gene3D" id="3.40.630.10">
    <property type="entry name" value="Zn peptidases"/>
    <property type="match status" value="1"/>
</dbReference>
<keyword evidence="12" id="KW-0482">Metalloprotease</keyword>
<gene>
    <name evidence="21" type="ORF">N0V93_006279</name>
</gene>
<keyword evidence="14" id="KW-0325">Glycoprotein</keyword>
<dbReference type="Proteomes" id="UP001140453">
    <property type="component" value="Unassembled WGS sequence"/>
</dbReference>
<evidence type="ECO:0000256" key="14">
    <source>
        <dbReference type="ARBA" id="ARBA00023180"/>
    </source>
</evidence>
<feature type="compositionally biased region" description="Basic and acidic residues" evidence="16">
    <location>
        <begin position="109"/>
        <end position="118"/>
    </location>
</feature>
<evidence type="ECO:0000256" key="15">
    <source>
        <dbReference type="RuleBase" id="RU361240"/>
    </source>
</evidence>
<proteinExistence type="inferred from homology"/>
<evidence type="ECO:0000256" key="3">
    <source>
        <dbReference type="ARBA" id="ARBA00004128"/>
    </source>
</evidence>
<evidence type="ECO:0000256" key="7">
    <source>
        <dbReference type="ARBA" id="ARBA00022692"/>
    </source>
</evidence>
<dbReference type="InterPro" id="IPR053975">
    <property type="entry name" value="PFF1_C"/>
</dbReference>
<dbReference type="InterPro" id="IPR053976">
    <property type="entry name" value="PFF1_TM"/>
</dbReference>
<evidence type="ECO:0000256" key="1">
    <source>
        <dbReference type="ARBA" id="ARBA00001947"/>
    </source>
</evidence>
<accession>A0A9W9CUK7</accession>
<protein>
    <recommendedName>
        <fullName evidence="15">Peptide hydrolase</fullName>
        <ecNumber evidence="15">3.4.-.-</ecNumber>
    </recommendedName>
</protein>
<evidence type="ECO:0000256" key="6">
    <source>
        <dbReference type="ARBA" id="ARBA00022670"/>
    </source>
</evidence>
<dbReference type="GO" id="GO:0006508">
    <property type="term" value="P:proteolysis"/>
    <property type="evidence" value="ECO:0007669"/>
    <property type="project" value="UniProtKB-KW"/>
</dbReference>
<evidence type="ECO:0000256" key="16">
    <source>
        <dbReference type="SAM" id="MobiDB-lite"/>
    </source>
</evidence>
<name>A0A9W9CUK7_9PEZI</name>
<dbReference type="FunFam" id="3.40.630.10:FF:000057">
    <property type="entry name" value="Vacuolar membrane protease"/>
    <property type="match status" value="1"/>
</dbReference>
<dbReference type="OrthoDB" id="76293at2759"/>
<feature type="transmembrane region" description="Helical" evidence="17">
    <location>
        <begin position="562"/>
        <end position="583"/>
    </location>
</feature>
<feature type="domain" description="Peptidase M28" evidence="18">
    <location>
        <begin position="189"/>
        <end position="361"/>
    </location>
</feature>
<dbReference type="EC" id="3.4.-.-" evidence="15"/>
<evidence type="ECO:0000256" key="13">
    <source>
        <dbReference type="ARBA" id="ARBA00023136"/>
    </source>
</evidence>
<feature type="transmembrane region" description="Helical" evidence="17">
    <location>
        <begin position="777"/>
        <end position="798"/>
    </location>
</feature>
<dbReference type="Pfam" id="PF22251">
    <property type="entry name" value="PFF1_TM"/>
    <property type="match status" value="1"/>
</dbReference>
<feature type="transmembrane region" description="Helical" evidence="17">
    <location>
        <begin position="708"/>
        <end position="727"/>
    </location>
</feature>
<evidence type="ECO:0000256" key="8">
    <source>
        <dbReference type="ARBA" id="ARBA00022723"/>
    </source>
</evidence>
<comment type="cofactor">
    <cofactor evidence="1">
        <name>Zn(2+)</name>
        <dbReference type="ChEBI" id="CHEBI:29105"/>
    </cofactor>
</comment>
<evidence type="ECO:0000256" key="9">
    <source>
        <dbReference type="ARBA" id="ARBA00022801"/>
    </source>
</evidence>
<dbReference type="AlphaFoldDB" id="A0A9W9CUK7"/>
<feature type="compositionally biased region" description="Acidic residues" evidence="16">
    <location>
        <begin position="625"/>
        <end position="636"/>
    </location>
</feature>
<evidence type="ECO:0000256" key="12">
    <source>
        <dbReference type="ARBA" id="ARBA00023049"/>
    </source>
</evidence>
<evidence type="ECO:0000256" key="2">
    <source>
        <dbReference type="ARBA" id="ARBA00003273"/>
    </source>
</evidence>
<keyword evidence="10 15" id="KW-0862">Zinc</keyword>
<feature type="transmembrane region" description="Helical" evidence="17">
    <location>
        <begin position="411"/>
        <end position="433"/>
    </location>
</feature>
<keyword evidence="13 17" id="KW-0472">Membrane</keyword>
<dbReference type="Pfam" id="PF04389">
    <property type="entry name" value="Peptidase_M28"/>
    <property type="match status" value="1"/>
</dbReference>
<reference evidence="21" key="1">
    <citation type="submission" date="2022-10" db="EMBL/GenBank/DDBJ databases">
        <title>Tapping the CABI collections for fungal endophytes: first genome assemblies for Collariella, Neodidymelliopsis, Ascochyta clinopodiicola, Didymella pomorum, Didymosphaeria variabile, Neocosmospora piperis and Neocucurbitaria cava.</title>
        <authorList>
            <person name="Hill R."/>
        </authorList>
    </citation>
    <scope>NUCLEOTIDE SEQUENCE</scope>
    <source>
        <strain evidence="21">IMI 355082</strain>
    </source>
</reference>
<evidence type="ECO:0000313" key="21">
    <source>
        <dbReference type="EMBL" id="KAJ4388819.1"/>
    </source>
</evidence>
<dbReference type="SUPFAM" id="SSF53187">
    <property type="entry name" value="Zn-dependent exopeptidases"/>
    <property type="match status" value="1"/>
</dbReference>
<feature type="domain" description="Vacuolar membrane protease transmembrane" evidence="20">
    <location>
        <begin position="471"/>
        <end position="775"/>
    </location>
</feature>
<evidence type="ECO:0000256" key="4">
    <source>
        <dbReference type="ARBA" id="ARBA00010918"/>
    </source>
</evidence>
<feature type="region of interest" description="Disordered" evidence="16">
    <location>
        <begin position="676"/>
        <end position="698"/>
    </location>
</feature>
<evidence type="ECO:0000259" key="20">
    <source>
        <dbReference type="Pfam" id="PF22251"/>
    </source>
</evidence>
<comment type="similarity">
    <text evidence="4 15">Belongs to the peptidase M28 family.</text>
</comment>
<comment type="caution">
    <text evidence="21">The sequence shown here is derived from an EMBL/GenBank/DDBJ whole genome shotgun (WGS) entry which is preliminary data.</text>
</comment>
<comment type="function">
    <text evidence="2">May be involved in vacuolar sorting and osmoregulation.</text>
</comment>
<feature type="transmembrane region" description="Helical" evidence="17">
    <location>
        <begin position="12"/>
        <end position="30"/>
    </location>
</feature>
<organism evidence="21 22">
    <name type="scientific">Gnomoniopsis smithogilvyi</name>
    <dbReference type="NCBI Taxonomy" id="1191159"/>
    <lineage>
        <taxon>Eukaryota</taxon>
        <taxon>Fungi</taxon>
        <taxon>Dikarya</taxon>
        <taxon>Ascomycota</taxon>
        <taxon>Pezizomycotina</taxon>
        <taxon>Sordariomycetes</taxon>
        <taxon>Sordariomycetidae</taxon>
        <taxon>Diaporthales</taxon>
        <taxon>Gnomoniaceae</taxon>
        <taxon>Gnomoniopsis</taxon>
    </lineage>
</organism>
<evidence type="ECO:0000259" key="19">
    <source>
        <dbReference type="Pfam" id="PF22250"/>
    </source>
</evidence>
<dbReference type="CDD" id="cd03875">
    <property type="entry name" value="M28_Fxna_like"/>
    <property type="match status" value="1"/>
</dbReference>
<feature type="region of interest" description="Disordered" evidence="16">
    <location>
        <begin position="93"/>
        <end position="118"/>
    </location>
</feature>
<keyword evidence="9 15" id="KW-0378">Hydrolase</keyword>
<dbReference type="GO" id="GO:0005774">
    <property type="term" value="C:vacuolar membrane"/>
    <property type="evidence" value="ECO:0007669"/>
    <property type="project" value="UniProtKB-SubCell"/>
</dbReference>
<keyword evidence="6 15" id="KW-0645">Protease</keyword>
<evidence type="ECO:0000256" key="5">
    <source>
        <dbReference type="ARBA" id="ARBA00022554"/>
    </source>
</evidence>
<dbReference type="InterPro" id="IPR045175">
    <property type="entry name" value="M28_fam"/>
</dbReference>